<proteinExistence type="predicted"/>
<dbReference type="Proteomes" id="UP001153954">
    <property type="component" value="Unassembled WGS sequence"/>
</dbReference>
<dbReference type="AlphaFoldDB" id="A0AAU9U2E9"/>
<gene>
    <name evidence="1" type="ORF">EEDITHA_LOCUS9126</name>
</gene>
<organism evidence="1 2">
    <name type="scientific">Euphydryas editha</name>
    <name type="common">Edith's checkerspot</name>
    <dbReference type="NCBI Taxonomy" id="104508"/>
    <lineage>
        <taxon>Eukaryota</taxon>
        <taxon>Metazoa</taxon>
        <taxon>Ecdysozoa</taxon>
        <taxon>Arthropoda</taxon>
        <taxon>Hexapoda</taxon>
        <taxon>Insecta</taxon>
        <taxon>Pterygota</taxon>
        <taxon>Neoptera</taxon>
        <taxon>Endopterygota</taxon>
        <taxon>Lepidoptera</taxon>
        <taxon>Glossata</taxon>
        <taxon>Ditrysia</taxon>
        <taxon>Papilionoidea</taxon>
        <taxon>Nymphalidae</taxon>
        <taxon>Nymphalinae</taxon>
        <taxon>Euphydryas</taxon>
    </lineage>
</organism>
<dbReference type="EMBL" id="CAKOGL010000013">
    <property type="protein sequence ID" value="CAH2093460.1"/>
    <property type="molecule type" value="Genomic_DNA"/>
</dbReference>
<protein>
    <submittedName>
        <fullName evidence="1">Uncharacterized protein</fullName>
    </submittedName>
</protein>
<sequence>MVLCYKIITDSPKRSRCVSPRKSPVGRSSSDLISSFDYETNKGDVWDSIPEREWKLLAALARKREEEEEREKLAEQFQKLWLKEKEEREMIEAETSEQYKRYLHQKRTEEKYHNEYKRLQRIAEQQFKTGQLLNCIQYKERRSADLLAWRDDQKVSELISKAVEEQARAHLAAERRYRRMTADEWKHQIELVYTLKKSDDASKRRKALLRDASQRRAITNTLSSWETSLIRQEVAAVEAAKRAHIIAHCALKDAKNVRLTRARENKLRHVKKLAALTAQMREAVKRGR</sequence>
<name>A0AAU9U2E9_EUPED</name>
<evidence type="ECO:0000313" key="1">
    <source>
        <dbReference type="EMBL" id="CAH2093460.1"/>
    </source>
</evidence>
<comment type="caution">
    <text evidence="1">The sequence shown here is derived from an EMBL/GenBank/DDBJ whole genome shotgun (WGS) entry which is preliminary data.</text>
</comment>
<keyword evidence="2" id="KW-1185">Reference proteome</keyword>
<reference evidence="1" key="1">
    <citation type="submission" date="2022-03" db="EMBL/GenBank/DDBJ databases">
        <authorList>
            <person name="Tunstrom K."/>
        </authorList>
    </citation>
    <scope>NUCLEOTIDE SEQUENCE</scope>
</reference>
<accession>A0AAU9U2E9</accession>
<evidence type="ECO:0000313" key="2">
    <source>
        <dbReference type="Proteomes" id="UP001153954"/>
    </source>
</evidence>